<keyword evidence="4" id="KW-0012">Acyltransferase</keyword>
<comment type="caution">
    <text evidence="7">The sequence shown here is derived from an EMBL/GenBank/DDBJ whole genome shotgun (WGS) entry which is preliminary data.</text>
</comment>
<evidence type="ECO:0000256" key="2">
    <source>
        <dbReference type="ARBA" id="ARBA00022490"/>
    </source>
</evidence>
<reference evidence="7" key="1">
    <citation type="submission" date="2022-11" db="EMBL/GenBank/DDBJ databases">
        <title>Biodiversity and phylogenetic relationships of bacteria.</title>
        <authorList>
            <person name="Machado R.A.R."/>
            <person name="Bhat A."/>
            <person name="Loulou A."/>
            <person name="Kallel S."/>
        </authorList>
    </citation>
    <scope>NUCLEOTIDE SEQUENCE</scope>
    <source>
        <strain evidence="7">K-TC2</strain>
    </source>
</reference>
<dbReference type="EMBL" id="JAPKNK010000002">
    <property type="protein sequence ID" value="MCX5568446.1"/>
    <property type="molecule type" value="Genomic_DNA"/>
</dbReference>
<dbReference type="InterPro" id="IPR000073">
    <property type="entry name" value="AB_hydrolase_1"/>
</dbReference>
<evidence type="ECO:0000259" key="5">
    <source>
        <dbReference type="Pfam" id="PF00561"/>
    </source>
</evidence>
<proteinExistence type="predicted"/>
<dbReference type="InterPro" id="IPR051321">
    <property type="entry name" value="PHA/PHB_synthase"/>
</dbReference>
<dbReference type="SUPFAM" id="SSF53474">
    <property type="entry name" value="alpha/beta-Hydrolases"/>
    <property type="match status" value="1"/>
</dbReference>
<feature type="domain" description="AB hydrolase-1" evidence="5">
    <location>
        <begin position="294"/>
        <end position="531"/>
    </location>
</feature>
<dbReference type="NCBIfam" id="TIGR01838">
    <property type="entry name" value="PHA_synth_I"/>
    <property type="match status" value="1"/>
</dbReference>
<gene>
    <name evidence="7" type="primary">phaC</name>
    <name evidence="7" type="ORF">OSH07_04500</name>
</gene>
<dbReference type="GO" id="GO:0016746">
    <property type="term" value="F:acyltransferase activity"/>
    <property type="evidence" value="ECO:0007669"/>
    <property type="project" value="UniProtKB-KW"/>
</dbReference>
<feature type="domain" description="Poly-beta-hydroxybutyrate polymerase N-terminal" evidence="6">
    <location>
        <begin position="120"/>
        <end position="292"/>
    </location>
</feature>
<evidence type="ECO:0000313" key="7">
    <source>
        <dbReference type="EMBL" id="MCX5568446.1"/>
    </source>
</evidence>
<organism evidence="7 8">
    <name type="scientific">Kaistia nematophila</name>
    <dbReference type="NCBI Taxonomy" id="2994654"/>
    <lineage>
        <taxon>Bacteria</taxon>
        <taxon>Pseudomonadati</taxon>
        <taxon>Pseudomonadota</taxon>
        <taxon>Alphaproteobacteria</taxon>
        <taxon>Hyphomicrobiales</taxon>
        <taxon>Kaistiaceae</taxon>
        <taxon>Kaistia</taxon>
    </lineage>
</organism>
<comment type="subcellular location">
    <subcellularLocation>
        <location evidence="1">Cytoplasm</location>
    </subcellularLocation>
</comment>
<dbReference type="PANTHER" id="PTHR36837">
    <property type="entry name" value="POLY(3-HYDROXYALKANOATE) POLYMERASE SUBUNIT PHAC"/>
    <property type="match status" value="1"/>
</dbReference>
<dbReference type="GO" id="GO:0042619">
    <property type="term" value="P:poly-hydroxybutyrate biosynthetic process"/>
    <property type="evidence" value="ECO:0007669"/>
    <property type="project" value="InterPro"/>
</dbReference>
<evidence type="ECO:0000313" key="8">
    <source>
        <dbReference type="Proteomes" id="UP001144805"/>
    </source>
</evidence>
<dbReference type="Proteomes" id="UP001144805">
    <property type="component" value="Unassembled WGS sequence"/>
</dbReference>
<evidence type="ECO:0000256" key="1">
    <source>
        <dbReference type="ARBA" id="ARBA00004496"/>
    </source>
</evidence>
<dbReference type="Gene3D" id="3.40.50.1820">
    <property type="entry name" value="alpha/beta hydrolase"/>
    <property type="match status" value="1"/>
</dbReference>
<sequence>MAKDKTGSDRTTSDGAPISLIIKDPEKFAQNIAKMIEGMTKAANAFLKPREDGRLSADLTDEIAEIVRTLAKVIEYWTAEPGRSIQAQSKLYGQYFMLWTSTMQRMSGVQMPPVAVPDPRDRRFKDPQWTQNQFFDFVKQFYLITTRWAEEMVERADDLDPHIRLKAGFYVRQIANAVSPSNFLFTNPEILRDTLDSSADNLVRGMDMLAEDIAAGNGELIIRQSDNSHFAIGKNLALSPGKVILQNDVCQLIQYKPNTKDVLKRPLLIVPPWINKFYILDLNPEKSFVRWAVEQGHTVFVISWINPDERQSEKSFENYMREGILASLDTVQKITGETEINAIGYCVGGTLLSYTLAYMAGVGDTRIASATLFATQVDFTHAGDLKVFIDEEQIEAVEKKMSVRGYLEGKNMTASFNMLRSNDLIWSYVVNNYFRGKEPIPFDLLYWNSDATRMPAANHSFYLRNCYLDNKLAEGELTVDGKPLSLGDVTIPIYNLATRDDHIAPPRSVFYGSSFFGGPVTFVLAGSGHIAGVINPPSRGKYQYWTGRAPHGDALEDWLGHAKEQPGSWWPHWQAWIEAQDNTRVKARTPGGRKVKAIEDAPGSYVKVMA</sequence>
<evidence type="ECO:0000259" key="6">
    <source>
        <dbReference type="Pfam" id="PF07167"/>
    </source>
</evidence>
<dbReference type="InterPro" id="IPR010941">
    <property type="entry name" value="PhaC_N"/>
</dbReference>
<dbReference type="AlphaFoldDB" id="A0A9X3IKF6"/>
<dbReference type="Pfam" id="PF00561">
    <property type="entry name" value="Abhydrolase_1"/>
    <property type="match status" value="1"/>
</dbReference>
<protein>
    <submittedName>
        <fullName evidence="7">Class I poly(R)-hydroxyalkanoic acid synthase</fullName>
    </submittedName>
</protein>
<dbReference type="GO" id="GO:0005737">
    <property type="term" value="C:cytoplasm"/>
    <property type="evidence" value="ECO:0007669"/>
    <property type="project" value="UniProtKB-SubCell"/>
</dbReference>
<evidence type="ECO:0000256" key="3">
    <source>
        <dbReference type="ARBA" id="ARBA00022679"/>
    </source>
</evidence>
<keyword evidence="2" id="KW-0963">Cytoplasm</keyword>
<dbReference type="InterPro" id="IPR010963">
    <property type="entry name" value="PHA_synth_I"/>
</dbReference>
<dbReference type="PANTHER" id="PTHR36837:SF5">
    <property type="entry name" value="POLY-3-HYDROXYBUTYRATE SYNTHASE"/>
    <property type="match status" value="1"/>
</dbReference>
<keyword evidence="8" id="KW-1185">Reference proteome</keyword>
<name>A0A9X3IKF6_9HYPH</name>
<dbReference type="Pfam" id="PF07167">
    <property type="entry name" value="PhaC_N"/>
    <property type="match status" value="1"/>
</dbReference>
<keyword evidence="3" id="KW-0808">Transferase</keyword>
<evidence type="ECO:0000256" key="4">
    <source>
        <dbReference type="ARBA" id="ARBA00023315"/>
    </source>
</evidence>
<dbReference type="RefSeq" id="WP_266337428.1">
    <property type="nucleotide sequence ID" value="NZ_JAPKNK010000002.1"/>
</dbReference>
<dbReference type="InterPro" id="IPR029058">
    <property type="entry name" value="AB_hydrolase_fold"/>
</dbReference>
<accession>A0A9X3IKF6</accession>